<dbReference type="PROSITE" id="PS51724">
    <property type="entry name" value="SPOR"/>
    <property type="match status" value="1"/>
</dbReference>
<name>A0A410H3I4_9GAMM</name>
<keyword evidence="2" id="KW-0812">Transmembrane</keyword>
<keyword evidence="2" id="KW-0472">Membrane</keyword>
<proteinExistence type="predicted"/>
<evidence type="ECO:0000313" key="4">
    <source>
        <dbReference type="EMBL" id="QAB15489.1"/>
    </source>
</evidence>
<sequence length="379" mass="42099">MAQTISELEKERAELLKAIESQAQQMSSSRQSRDTHTSEHTLNDWLNAAEEVMPSTPKRPTSSNSTQAPKSKNKASFFGVVIMLSLLLTILGVVYIAYTSIHNELQKVLAVKEDSMREVTLLKESVAELQKSVATGGKSELFDQLQKRVTALENELAALKKQPVAAAETVESQTVTETVQSADTLAPNVVTTDILEQKLQEYTQGIDKKLEVILKHLHINPAEMEAGAQEQGAANVSIKEETVDEPSVAEPAQPKVKPLDQPVVRLVKKVEKPTEPTIETPVKNYTADVKWLLEEPAFNYTLQLASMQERSSVEKMIREKGLDGAKIIPLERKGEAYYVLLTGSYASRTEADKAAKRYKQNFGISPWVRKIKDLSNKLD</sequence>
<keyword evidence="5" id="KW-1185">Reference proteome</keyword>
<dbReference type="SUPFAM" id="SSF110997">
    <property type="entry name" value="Sporulation related repeat"/>
    <property type="match status" value="1"/>
</dbReference>
<accession>A0A410H3I4</accession>
<feature type="transmembrane region" description="Helical" evidence="2">
    <location>
        <begin position="77"/>
        <end position="98"/>
    </location>
</feature>
<feature type="region of interest" description="Disordered" evidence="1">
    <location>
        <begin position="237"/>
        <end position="256"/>
    </location>
</feature>
<dbReference type="GO" id="GO:0042834">
    <property type="term" value="F:peptidoglycan binding"/>
    <property type="evidence" value="ECO:0007669"/>
    <property type="project" value="InterPro"/>
</dbReference>
<dbReference type="InterPro" id="IPR007730">
    <property type="entry name" value="SPOR-like_dom"/>
</dbReference>
<organism evidence="4 5">
    <name type="scientific">Hydrogenovibrio thermophilus</name>
    <dbReference type="NCBI Taxonomy" id="265883"/>
    <lineage>
        <taxon>Bacteria</taxon>
        <taxon>Pseudomonadati</taxon>
        <taxon>Pseudomonadota</taxon>
        <taxon>Gammaproteobacteria</taxon>
        <taxon>Thiotrichales</taxon>
        <taxon>Piscirickettsiaceae</taxon>
        <taxon>Hydrogenovibrio</taxon>
    </lineage>
</organism>
<dbReference type="Gene3D" id="3.30.70.1070">
    <property type="entry name" value="Sporulation related repeat"/>
    <property type="match status" value="1"/>
</dbReference>
<feature type="region of interest" description="Disordered" evidence="1">
    <location>
        <begin position="19"/>
        <end position="43"/>
    </location>
</feature>
<dbReference type="EMBL" id="CP035033">
    <property type="protein sequence ID" value="QAB15489.1"/>
    <property type="molecule type" value="Genomic_DNA"/>
</dbReference>
<evidence type="ECO:0000259" key="3">
    <source>
        <dbReference type="PROSITE" id="PS51724"/>
    </source>
</evidence>
<dbReference type="Pfam" id="PF05036">
    <property type="entry name" value="SPOR"/>
    <property type="match status" value="1"/>
</dbReference>
<evidence type="ECO:0000256" key="1">
    <source>
        <dbReference type="SAM" id="MobiDB-lite"/>
    </source>
</evidence>
<feature type="compositionally biased region" description="Low complexity" evidence="1">
    <location>
        <begin position="19"/>
        <end position="30"/>
    </location>
</feature>
<dbReference type="AlphaFoldDB" id="A0A410H3I4"/>
<evidence type="ECO:0000313" key="5">
    <source>
        <dbReference type="Proteomes" id="UP000285478"/>
    </source>
</evidence>
<protein>
    <recommendedName>
        <fullName evidence="3">SPOR domain-containing protein</fullName>
    </recommendedName>
</protein>
<reference evidence="4 5" key="1">
    <citation type="journal article" date="2018" name="Environ. Microbiol.">
        <title>Genomes of ubiquitous marine and hypersaline Hydrogenovibrio, Thiomicrorhabdus and Thiomicrospira spp. encode a diversity of mechanisms to sustain chemolithoautotrophy in heterogeneous environments.</title>
        <authorList>
            <person name="Scott K.M."/>
            <person name="Williams J."/>
            <person name="Porter C.M.B."/>
            <person name="Russel S."/>
            <person name="Harmer T.L."/>
            <person name="Paul J.H."/>
            <person name="Antonen K.M."/>
            <person name="Bridges M.K."/>
            <person name="Camper G.J."/>
            <person name="Campla C.K."/>
            <person name="Casella L.G."/>
            <person name="Chase E."/>
            <person name="Conrad J.W."/>
            <person name="Cruz M.C."/>
            <person name="Dunlap D.S."/>
            <person name="Duran L."/>
            <person name="Fahsbender E.M."/>
            <person name="Goldsmith D.B."/>
            <person name="Keeley R.F."/>
            <person name="Kondoff M.R."/>
            <person name="Kussy B.I."/>
            <person name="Lane M.K."/>
            <person name="Lawler S."/>
            <person name="Leigh B.A."/>
            <person name="Lewis C."/>
            <person name="Lostal L.M."/>
            <person name="Marking D."/>
            <person name="Mancera P.A."/>
            <person name="McClenthan E.C."/>
            <person name="McIntyre E.A."/>
            <person name="Mine J.A."/>
            <person name="Modi S."/>
            <person name="Moore B.D."/>
            <person name="Morgan W.A."/>
            <person name="Nelson K.M."/>
            <person name="Nguyen K.N."/>
            <person name="Ogburn N."/>
            <person name="Parrino D.G."/>
            <person name="Pedapudi A.D."/>
            <person name="Pelham R.P."/>
            <person name="Preece A.M."/>
            <person name="Rampersad E.A."/>
            <person name="Richardson J.C."/>
            <person name="Rodgers C.M."/>
            <person name="Schaffer B.L."/>
            <person name="Sheridan N.E."/>
            <person name="Solone M.R."/>
            <person name="Staley Z.R."/>
            <person name="Tabuchi M."/>
            <person name="Waide R.J."/>
            <person name="Wanjugi P.W."/>
            <person name="Young S."/>
            <person name="Clum A."/>
            <person name="Daum C."/>
            <person name="Huntemann M."/>
            <person name="Ivanova N."/>
            <person name="Kyrpides N."/>
            <person name="Mikhailova N."/>
            <person name="Palaniappan K."/>
            <person name="Pillay M."/>
            <person name="Reddy T.B.K."/>
            <person name="Shapiro N."/>
            <person name="Stamatis D."/>
            <person name="Varghese N."/>
            <person name="Woyke T."/>
            <person name="Boden R."/>
            <person name="Freyermuth S.K."/>
            <person name="Kerfeld C.A."/>
        </authorList>
    </citation>
    <scope>NUCLEOTIDE SEQUENCE [LARGE SCALE GENOMIC DNA]</scope>
    <source>
        <strain evidence="4 5">JR-2</strain>
    </source>
</reference>
<feature type="compositionally biased region" description="Basic and acidic residues" evidence="1">
    <location>
        <begin position="31"/>
        <end position="42"/>
    </location>
</feature>
<dbReference type="KEGG" id="htr:EPV75_07340"/>
<dbReference type="InterPro" id="IPR036680">
    <property type="entry name" value="SPOR-like_sf"/>
</dbReference>
<dbReference type="Proteomes" id="UP000285478">
    <property type="component" value="Chromosome"/>
</dbReference>
<dbReference type="Gene3D" id="1.20.58.60">
    <property type="match status" value="1"/>
</dbReference>
<evidence type="ECO:0000256" key="2">
    <source>
        <dbReference type="SAM" id="Phobius"/>
    </source>
</evidence>
<gene>
    <name evidence="4" type="ORF">EPV75_07340</name>
</gene>
<feature type="domain" description="SPOR" evidence="3">
    <location>
        <begin position="294"/>
        <end position="371"/>
    </location>
</feature>
<dbReference type="RefSeq" id="WP_128384954.1">
    <property type="nucleotide sequence ID" value="NZ_CP035033.1"/>
</dbReference>
<keyword evidence="2" id="KW-1133">Transmembrane helix</keyword>